<dbReference type="PANTHER" id="PTHR10859">
    <property type="entry name" value="GLYCOSYL TRANSFERASE"/>
    <property type="match status" value="1"/>
</dbReference>
<gene>
    <name evidence="16" type="primary">ALG5</name>
</gene>
<dbReference type="SUPFAM" id="SSF53448">
    <property type="entry name" value="Nucleotide-diphospho-sugar transferases"/>
    <property type="match status" value="1"/>
</dbReference>
<dbReference type="InterPro" id="IPR029044">
    <property type="entry name" value="Nucleotide-diphossugar_trans"/>
</dbReference>
<keyword evidence="7 14" id="KW-0812">Transmembrane</keyword>
<sequence length="328" mass="37516">MAFVQVVQVILIAGLSLVAGILAVLFVIQKAITKPFPIIKRRKEEKHFLDPIKIQNVDFPPVEDAPTVHLSVIIPAYNEEQRLPKMLEECMSFLEEKAKDETFTYEVIVVSDGSSDGTVSLALKYSKRYTVNKFRVLELLDNRGKGGAVRLGMLSARGRYLLFADADGATRFSDYDKLENNMKSITKDWESDGIVVGSRSHLEQDAIASRSLFRTLLMHGFHFLVWLFAVRSIRDTQCGFKLLTRSAAHTLFKNLHVERWAFDVELLYIAERLKMPIAEVAVNWKEIEGSKLTPVWSWIQMGVDLFLIWFRYTIGAWQLCDQNKEHVS</sequence>
<evidence type="ECO:0000256" key="3">
    <source>
        <dbReference type="ARBA" id="ARBA00006739"/>
    </source>
</evidence>
<dbReference type="CDD" id="cd04188">
    <property type="entry name" value="DPG_synthase"/>
    <property type="match status" value="1"/>
</dbReference>
<evidence type="ECO:0000256" key="9">
    <source>
        <dbReference type="ARBA" id="ARBA00022968"/>
    </source>
</evidence>
<keyword evidence="6 16" id="KW-0808">Transferase</keyword>
<keyword evidence="5" id="KW-0328">Glycosyltransferase</keyword>
<dbReference type="InterPro" id="IPR035518">
    <property type="entry name" value="DPG_synthase"/>
</dbReference>
<dbReference type="Gene3D" id="3.90.550.10">
    <property type="entry name" value="Spore Coat Polysaccharide Biosynthesis Protein SpsA, Chain A"/>
    <property type="match status" value="1"/>
</dbReference>
<dbReference type="FunFam" id="3.90.550.10:FF:000068">
    <property type="entry name" value="ALG5, dolichyl-phosphate beta-glucosyltransferase"/>
    <property type="match status" value="1"/>
</dbReference>
<evidence type="ECO:0000259" key="15">
    <source>
        <dbReference type="Pfam" id="PF00535"/>
    </source>
</evidence>
<dbReference type="CTD" id="34134"/>
<dbReference type="Pfam" id="PF00535">
    <property type="entry name" value="Glycos_transf_2"/>
    <property type="match status" value="1"/>
</dbReference>
<feature type="domain" description="Glycosyltransferase 2-like" evidence="15">
    <location>
        <begin position="71"/>
        <end position="250"/>
    </location>
</feature>
<organism evidence="16">
    <name type="scientific">Bactrocera dorsalis</name>
    <name type="common">Oriental fruit fly</name>
    <name type="synonym">Dacus dorsalis</name>
    <dbReference type="NCBI Taxonomy" id="27457"/>
    <lineage>
        <taxon>Eukaryota</taxon>
        <taxon>Metazoa</taxon>
        <taxon>Ecdysozoa</taxon>
        <taxon>Arthropoda</taxon>
        <taxon>Hexapoda</taxon>
        <taxon>Insecta</taxon>
        <taxon>Pterygota</taxon>
        <taxon>Neoptera</taxon>
        <taxon>Endopterygota</taxon>
        <taxon>Diptera</taxon>
        <taxon>Brachycera</taxon>
        <taxon>Muscomorpha</taxon>
        <taxon>Tephritoidea</taxon>
        <taxon>Tephritidae</taxon>
        <taxon>Bactrocera</taxon>
        <taxon>Bactrocera</taxon>
    </lineage>
</organism>
<evidence type="ECO:0000256" key="1">
    <source>
        <dbReference type="ARBA" id="ARBA00004389"/>
    </source>
</evidence>
<dbReference type="AlphaFoldDB" id="A0A034WD74"/>
<dbReference type="EMBL" id="GAKP01005411">
    <property type="protein sequence ID" value="JAC53541.1"/>
    <property type="molecule type" value="Transcribed_RNA"/>
</dbReference>
<feature type="transmembrane region" description="Helical" evidence="14">
    <location>
        <begin position="6"/>
        <end position="28"/>
    </location>
</feature>
<keyword evidence="9" id="KW-0735">Signal-anchor</keyword>
<comment type="catalytic activity">
    <reaction evidence="12">
        <text>a di-trans,poly-cis-dolichyl phosphate + UDP-alpha-D-glucose = a di-trans,poly-cis-dolichyl beta-D-glucosyl phosphate + UDP</text>
        <dbReference type="Rhea" id="RHEA:15401"/>
        <dbReference type="Rhea" id="RHEA-COMP:19498"/>
        <dbReference type="Rhea" id="RHEA-COMP:19502"/>
        <dbReference type="ChEBI" id="CHEBI:57525"/>
        <dbReference type="ChEBI" id="CHEBI:57683"/>
        <dbReference type="ChEBI" id="CHEBI:58223"/>
        <dbReference type="ChEBI" id="CHEBI:58885"/>
        <dbReference type="EC" id="2.4.1.117"/>
    </reaction>
    <physiologicalReaction direction="left-to-right" evidence="12">
        <dbReference type="Rhea" id="RHEA:15402"/>
    </physiologicalReaction>
</comment>
<dbReference type="EC" id="2.4.1.117" evidence="4"/>
<evidence type="ECO:0000256" key="13">
    <source>
        <dbReference type="ARBA" id="ARBA00070518"/>
    </source>
</evidence>
<dbReference type="GO" id="GO:0005789">
    <property type="term" value="C:endoplasmic reticulum membrane"/>
    <property type="evidence" value="ECO:0007669"/>
    <property type="project" value="UniProtKB-SubCell"/>
</dbReference>
<dbReference type="GO" id="GO:0004581">
    <property type="term" value="F:dolichyl-phosphate beta-glucosyltransferase activity"/>
    <property type="evidence" value="ECO:0007669"/>
    <property type="project" value="UniProtKB-EC"/>
</dbReference>
<comment type="pathway">
    <text evidence="2">Protein modification; protein glycosylation.</text>
</comment>
<dbReference type="GeneID" id="105229271"/>
<dbReference type="KEGG" id="bdr:105229271"/>
<reference evidence="16" key="1">
    <citation type="journal article" date="2014" name="BMC Genomics">
        <title>Characterizing the developmental transcriptome of the oriental fruit fly, Bactrocera dorsalis (Diptera: Tephritidae) through comparative genomic analysis with Drosophila melanogaster utilizing modENCODE datasets.</title>
        <authorList>
            <person name="Geib S.M."/>
            <person name="Calla B."/>
            <person name="Hall B."/>
            <person name="Hou S."/>
            <person name="Manoukis N.C."/>
        </authorList>
    </citation>
    <scope>NUCLEOTIDE SEQUENCE</scope>
    <source>
        <strain evidence="16">Punador</strain>
    </source>
</reference>
<proteinExistence type="inferred from homology"/>
<dbReference type="InterPro" id="IPR001173">
    <property type="entry name" value="Glyco_trans_2-like"/>
</dbReference>
<evidence type="ECO:0000256" key="6">
    <source>
        <dbReference type="ARBA" id="ARBA00022679"/>
    </source>
</evidence>
<name>A0A034WD74_BACDO</name>
<evidence type="ECO:0000256" key="7">
    <source>
        <dbReference type="ARBA" id="ARBA00022692"/>
    </source>
</evidence>
<evidence type="ECO:0000256" key="12">
    <source>
        <dbReference type="ARBA" id="ARBA00045097"/>
    </source>
</evidence>
<keyword evidence="11 14" id="KW-0472">Membrane</keyword>
<comment type="subcellular location">
    <subcellularLocation>
        <location evidence="1">Endoplasmic reticulum membrane</location>
        <topology evidence="1">Single-pass membrane protein</topology>
    </subcellularLocation>
</comment>
<dbReference type="OrthoDB" id="3784at2759"/>
<keyword evidence="10 14" id="KW-1133">Transmembrane helix</keyword>
<evidence type="ECO:0000256" key="8">
    <source>
        <dbReference type="ARBA" id="ARBA00022824"/>
    </source>
</evidence>
<dbReference type="PANTHER" id="PTHR10859:SF91">
    <property type="entry name" value="DOLICHYL-PHOSPHATE BETA-GLUCOSYLTRANSFERASE"/>
    <property type="match status" value="1"/>
</dbReference>
<protein>
    <recommendedName>
        <fullName evidence="13">Dolichyl-phosphate beta-glucosyltransferase</fullName>
        <ecNumber evidence="4">2.4.1.117</ecNumber>
    </recommendedName>
</protein>
<evidence type="ECO:0000256" key="14">
    <source>
        <dbReference type="SAM" id="Phobius"/>
    </source>
</evidence>
<keyword evidence="8" id="KW-0256">Endoplasmic reticulum</keyword>
<dbReference type="RefSeq" id="XP_011207742.2">
    <property type="nucleotide sequence ID" value="XM_011209440.4"/>
</dbReference>
<accession>A0A034WD74</accession>
<evidence type="ECO:0000313" key="16">
    <source>
        <dbReference type="EMBL" id="JAC53541.1"/>
    </source>
</evidence>
<evidence type="ECO:0000256" key="2">
    <source>
        <dbReference type="ARBA" id="ARBA00004922"/>
    </source>
</evidence>
<evidence type="ECO:0000256" key="10">
    <source>
        <dbReference type="ARBA" id="ARBA00022989"/>
    </source>
</evidence>
<evidence type="ECO:0000256" key="11">
    <source>
        <dbReference type="ARBA" id="ARBA00023136"/>
    </source>
</evidence>
<dbReference type="GO" id="GO:0006487">
    <property type="term" value="P:protein N-linked glycosylation"/>
    <property type="evidence" value="ECO:0007669"/>
    <property type="project" value="TreeGrafter"/>
</dbReference>
<evidence type="ECO:0000256" key="4">
    <source>
        <dbReference type="ARBA" id="ARBA00012583"/>
    </source>
</evidence>
<evidence type="ECO:0000256" key="5">
    <source>
        <dbReference type="ARBA" id="ARBA00022676"/>
    </source>
</evidence>
<comment type="similarity">
    <text evidence="3">Belongs to the glycosyltransferase 2 family.</text>
</comment>